<name>X0W587_9ZZZZ</name>
<protein>
    <submittedName>
        <fullName evidence="1">Uncharacterized protein</fullName>
    </submittedName>
</protein>
<gene>
    <name evidence="1" type="ORF">S01H1_49880</name>
</gene>
<dbReference type="AlphaFoldDB" id="X0W587"/>
<organism evidence="1">
    <name type="scientific">marine sediment metagenome</name>
    <dbReference type="NCBI Taxonomy" id="412755"/>
    <lineage>
        <taxon>unclassified sequences</taxon>
        <taxon>metagenomes</taxon>
        <taxon>ecological metagenomes</taxon>
    </lineage>
</organism>
<evidence type="ECO:0000313" key="1">
    <source>
        <dbReference type="EMBL" id="GAG25720.1"/>
    </source>
</evidence>
<comment type="caution">
    <text evidence="1">The sequence shown here is derived from an EMBL/GenBank/DDBJ whole genome shotgun (WGS) entry which is preliminary data.</text>
</comment>
<proteinExistence type="predicted"/>
<sequence length="125" mass="12355">MGRTAGVDGVINIGGALSGVTAWTLDETGEVVDTTGMGDTIDEGERGLYGATITASGHRDATDLPDNALVIASIEGGSDCAFSFADGIETKTGDAVITSLVITATNDGTVDFSLAATVNGAVATA</sequence>
<reference evidence="1" key="1">
    <citation type="journal article" date="2014" name="Front. Microbiol.">
        <title>High frequency of phylogenetically diverse reductive dehalogenase-homologous genes in deep subseafloor sedimentary metagenomes.</title>
        <authorList>
            <person name="Kawai M."/>
            <person name="Futagami T."/>
            <person name="Toyoda A."/>
            <person name="Takaki Y."/>
            <person name="Nishi S."/>
            <person name="Hori S."/>
            <person name="Arai W."/>
            <person name="Tsubouchi T."/>
            <person name="Morono Y."/>
            <person name="Uchiyama I."/>
            <person name="Ito T."/>
            <person name="Fujiyama A."/>
            <person name="Inagaki F."/>
            <person name="Takami H."/>
        </authorList>
    </citation>
    <scope>NUCLEOTIDE SEQUENCE</scope>
    <source>
        <strain evidence="1">Expedition CK06-06</strain>
    </source>
</reference>
<accession>X0W587</accession>
<dbReference type="EMBL" id="BARS01032113">
    <property type="protein sequence ID" value="GAG25720.1"/>
    <property type="molecule type" value="Genomic_DNA"/>
</dbReference>